<feature type="transmembrane region" description="Helical" evidence="1">
    <location>
        <begin position="728"/>
        <end position="749"/>
    </location>
</feature>
<feature type="transmembrane region" description="Helical" evidence="1">
    <location>
        <begin position="862"/>
        <end position="879"/>
    </location>
</feature>
<evidence type="ECO:0000256" key="2">
    <source>
        <dbReference type="SAM" id="SignalP"/>
    </source>
</evidence>
<dbReference type="InterPro" id="IPR006212">
    <property type="entry name" value="Furin_repeat"/>
</dbReference>
<dbReference type="AlphaFoldDB" id="I7MDC1"/>
<dbReference type="Proteomes" id="UP000009168">
    <property type="component" value="Unassembled WGS sequence"/>
</dbReference>
<dbReference type="KEGG" id="tet:TTHERM_00056160"/>
<keyword evidence="4" id="KW-1185">Reference proteome</keyword>
<accession>I7MDC1</accession>
<protein>
    <submittedName>
        <fullName evidence="3">Transmembrane protein, putative</fullName>
    </submittedName>
</protein>
<dbReference type="eggNOG" id="KOG3525">
    <property type="taxonomic scope" value="Eukaryota"/>
</dbReference>
<gene>
    <name evidence="3" type="ORF">TTHERM_00056160</name>
</gene>
<dbReference type="EMBL" id="GG662853">
    <property type="protein sequence ID" value="EAR87302.2"/>
    <property type="molecule type" value="Genomic_DNA"/>
</dbReference>
<reference evidence="4" key="1">
    <citation type="journal article" date="2006" name="PLoS Biol.">
        <title>Macronuclear genome sequence of the ciliate Tetrahymena thermophila, a model eukaryote.</title>
        <authorList>
            <person name="Eisen J.A."/>
            <person name="Coyne R.S."/>
            <person name="Wu M."/>
            <person name="Wu D."/>
            <person name="Thiagarajan M."/>
            <person name="Wortman J.R."/>
            <person name="Badger J.H."/>
            <person name="Ren Q."/>
            <person name="Amedeo P."/>
            <person name="Jones K.M."/>
            <person name="Tallon L.J."/>
            <person name="Delcher A.L."/>
            <person name="Salzberg S.L."/>
            <person name="Silva J.C."/>
            <person name="Haas B.J."/>
            <person name="Majoros W.H."/>
            <person name="Farzad M."/>
            <person name="Carlton J.M."/>
            <person name="Smith R.K. Jr."/>
            <person name="Garg J."/>
            <person name="Pearlman R.E."/>
            <person name="Karrer K.M."/>
            <person name="Sun L."/>
            <person name="Manning G."/>
            <person name="Elde N.C."/>
            <person name="Turkewitz A.P."/>
            <person name="Asai D.J."/>
            <person name="Wilkes D.E."/>
            <person name="Wang Y."/>
            <person name="Cai H."/>
            <person name="Collins K."/>
            <person name="Stewart B.A."/>
            <person name="Lee S.R."/>
            <person name="Wilamowska K."/>
            <person name="Weinberg Z."/>
            <person name="Ruzzo W.L."/>
            <person name="Wloga D."/>
            <person name="Gaertig J."/>
            <person name="Frankel J."/>
            <person name="Tsao C.-C."/>
            <person name="Gorovsky M.A."/>
            <person name="Keeling P.J."/>
            <person name="Waller R.F."/>
            <person name="Patron N.J."/>
            <person name="Cherry J.M."/>
            <person name="Stover N.A."/>
            <person name="Krieger C.J."/>
            <person name="del Toro C."/>
            <person name="Ryder H.F."/>
            <person name="Williamson S.C."/>
            <person name="Barbeau R.A."/>
            <person name="Hamilton E.P."/>
            <person name="Orias E."/>
        </authorList>
    </citation>
    <scope>NUCLEOTIDE SEQUENCE [LARGE SCALE GENOMIC DNA]</scope>
    <source>
        <strain evidence="4">SB210</strain>
    </source>
</reference>
<dbReference type="GeneID" id="7835112"/>
<dbReference type="InParanoid" id="I7MDC1"/>
<feature type="chain" id="PRO_5003712248" evidence="2">
    <location>
        <begin position="27"/>
        <end position="1117"/>
    </location>
</feature>
<feature type="signal peptide" evidence="2">
    <location>
        <begin position="1"/>
        <end position="26"/>
    </location>
</feature>
<feature type="transmembrane region" description="Helical" evidence="1">
    <location>
        <begin position="933"/>
        <end position="951"/>
    </location>
</feature>
<feature type="transmembrane region" description="Helical" evidence="1">
    <location>
        <begin position="907"/>
        <end position="927"/>
    </location>
</feature>
<sequence length="1117" mass="130613">MIFLISYFRHIISLFIILLNIKLGSSSYPFNIQISAHQNNVFSIYKASQGNWFNQLVSNPGVCLFSNTGQIQFSSQDIHKFYRFTFIVYYRAQTCNEQIIFTRNSNNLDFSHVFINNCYVNYHVSLNITTDLYISSQNNNFELQIIKTITDSCSLTGSQQTPSLSDQSYVIKIYFQNLINNFCPEATNQSNLKNCYSCLNSQNRYLVNNDCQCNQGYFQSKQNLICLACKPSCLTCNNQSQCTACFENATLKQNQCICNEGYFMNDSYQCQKCNLPCKTCVFSQNYCTSCIDLLQILPNCQCPPKMYFDPTPSALSCKVCDTQCQTCQYNPAKASKNQCTSCLPGFINPPFCQQECSDVQVYDYTQNQCIPLQCDNKCLTCSKHSSNCQQCKGDRKNPPYCQCDRFLFEDGVSTNCIKCPEGQFLDINDNSNKGCQPCHYSCKRCTGPNKFDCTDCYSDEFVRTYDGRCACVDNTKTQIMDELNKNKPICMNRLDMNLTIYINKSFKQIFRIEFSDQLIQSVSLDQAVNNLVIYLQYSSPQEYQMIPTFYNNKYIEFCISTKKVIPRQFLYVYAAEQHIFQGVNKSILDLKYLQKPLSVYLVQEEVNSQNNLQNLQQLKAASQSVQNNFFVQFVTKYYFFLFILSTLQPTILFLIVPIEFPLNIQLYLKIVGQFVFSHNQFFSSYEEQGNDYTKQNQYYIFSFDLTDELKNSIPENEQFYQIGFLNNFFYNTQVPSLLFIIFLSVYWILRLIHKFLDTKDQNDLKMSILLYRELNFQNFGQTQYFELIEQYNKMINPNQNNQNQPFILNQQSQTNITQKIYNITVLLNNQLLSNFESNFVLYLISIYLQFYNFQDSVYINRVSIYIMFAFIFQAIYIQVRAYHYMKQNQFDKVPMFADRLKNKNSKYYFHFYSLILKLIISICAIFSSKTFNLNISIIILTQIMLLAYIFYYRPFKSIIYMIIKVLGTLSFLASWVCVLTIGIIKSRFDQNNLMTDSDQQTLNKIGIAMMVTLSLFNGLYLLSFFLDIFITIKQLIFKCFGSKNKKFDTIHIVDNQNICIELHNTRNLNLTDIQFLPYLSKYELKQTDDAQNENSPNELKNPLVFQQKFSTIKLNKQ</sequence>
<keyword evidence="1" id="KW-0472">Membrane</keyword>
<dbReference type="PANTHER" id="PTHR15332:SF175">
    <property type="entry name" value="PROPROTEIN CONVERTASE SUBTILISIN_KEXIN TYPE 5-LIKE"/>
    <property type="match status" value="1"/>
</dbReference>
<organism evidence="3 4">
    <name type="scientific">Tetrahymena thermophila (strain SB210)</name>
    <dbReference type="NCBI Taxonomy" id="312017"/>
    <lineage>
        <taxon>Eukaryota</taxon>
        <taxon>Sar</taxon>
        <taxon>Alveolata</taxon>
        <taxon>Ciliophora</taxon>
        <taxon>Intramacronucleata</taxon>
        <taxon>Oligohymenophorea</taxon>
        <taxon>Hymenostomatida</taxon>
        <taxon>Tetrahymenina</taxon>
        <taxon>Tetrahymenidae</taxon>
        <taxon>Tetrahymena</taxon>
    </lineage>
</organism>
<feature type="transmembrane region" description="Helical" evidence="1">
    <location>
        <begin position="1005"/>
        <end position="1030"/>
    </location>
</feature>
<evidence type="ECO:0000313" key="3">
    <source>
        <dbReference type="EMBL" id="EAR87302.2"/>
    </source>
</evidence>
<proteinExistence type="predicted"/>
<dbReference type="PANTHER" id="PTHR15332">
    <property type="entry name" value="PROPROTEIN CONVERTASE SUBTILISIN_KEXIN TYPE 5-LIKE"/>
    <property type="match status" value="1"/>
</dbReference>
<evidence type="ECO:0000313" key="4">
    <source>
        <dbReference type="Proteomes" id="UP000009168"/>
    </source>
</evidence>
<dbReference type="SMART" id="SM00261">
    <property type="entry name" value="FU"/>
    <property type="match status" value="5"/>
</dbReference>
<keyword evidence="1 3" id="KW-0812">Transmembrane</keyword>
<dbReference type="CDD" id="cd00064">
    <property type="entry name" value="FU"/>
    <property type="match status" value="1"/>
</dbReference>
<dbReference type="InterPro" id="IPR009030">
    <property type="entry name" value="Growth_fac_rcpt_cys_sf"/>
</dbReference>
<evidence type="ECO:0000256" key="1">
    <source>
        <dbReference type="SAM" id="Phobius"/>
    </source>
</evidence>
<dbReference type="RefSeq" id="XP_001007547.2">
    <property type="nucleotide sequence ID" value="XM_001007547.2"/>
</dbReference>
<feature type="transmembrane region" description="Helical" evidence="1">
    <location>
        <begin position="637"/>
        <end position="658"/>
    </location>
</feature>
<name>I7MDC1_TETTS</name>
<keyword evidence="1" id="KW-1133">Transmembrane helix</keyword>
<dbReference type="Gene3D" id="2.10.220.10">
    <property type="entry name" value="Hormone Receptor, Insulin-like Growth Factor Receptor 1, Chain A, domain 2"/>
    <property type="match status" value="2"/>
</dbReference>
<dbReference type="SUPFAM" id="SSF57184">
    <property type="entry name" value="Growth factor receptor domain"/>
    <property type="match status" value="2"/>
</dbReference>
<feature type="transmembrane region" description="Helical" evidence="1">
    <location>
        <begin position="958"/>
        <end position="985"/>
    </location>
</feature>
<dbReference type="OrthoDB" id="286906at2759"/>
<keyword evidence="2" id="KW-0732">Signal</keyword>